<dbReference type="PANTHER" id="PTHR12992">
    <property type="entry name" value="NUDIX HYDROLASE"/>
    <property type="match status" value="1"/>
</dbReference>
<dbReference type="InterPro" id="IPR000086">
    <property type="entry name" value="NUDIX_hydrolase_dom"/>
</dbReference>
<gene>
    <name evidence="8" type="ORF">H9Y05_15040</name>
</gene>
<dbReference type="Pfam" id="PF00293">
    <property type="entry name" value="NUDIX"/>
    <property type="match status" value="1"/>
</dbReference>
<dbReference type="AlphaFoldDB" id="A0A8J6P813"/>
<dbReference type="PROSITE" id="PS51462">
    <property type="entry name" value="NUDIX"/>
    <property type="match status" value="1"/>
</dbReference>
<dbReference type="InterPro" id="IPR015797">
    <property type="entry name" value="NUDIX_hydrolase-like_dom_sf"/>
</dbReference>
<evidence type="ECO:0000256" key="6">
    <source>
        <dbReference type="ARBA" id="ARBA00023211"/>
    </source>
</evidence>
<keyword evidence="9" id="KW-1185">Reference proteome</keyword>
<evidence type="ECO:0000256" key="1">
    <source>
        <dbReference type="ARBA" id="ARBA00001936"/>
    </source>
</evidence>
<name>A0A8J6P813_9FLAO</name>
<protein>
    <submittedName>
        <fullName evidence="8">CoA pyrophosphatase</fullName>
    </submittedName>
</protein>
<keyword evidence="6" id="KW-0464">Manganese</keyword>
<proteinExistence type="predicted"/>
<evidence type="ECO:0000313" key="9">
    <source>
        <dbReference type="Proteomes" id="UP000652681"/>
    </source>
</evidence>
<evidence type="ECO:0000256" key="4">
    <source>
        <dbReference type="ARBA" id="ARBA00022801"/>
    </source>
</evidence>
<comment type="cofactor">
    <cofactor evidence="1">
        <name>Mn(2+)</name>
        <dbReference type="ChEBI" id="CHEBI:29035"/>
    </cofactor>
</comment>
<sequence>MTSEEFLTQIRTSFNHPLPGIEAHKLLTPGKRPLIREEVPDIEEYRASAVAIVCYPVDNNVHSILIQRPDYNGNHGGQISLPGGKAEPDDLTMEYTARRETEEEIGWKLSEEHYLGQLTELFIPVSKFSVQPFLYFCEGPQPFLPDAREVAKIIQFPVADLRRKSIVKTTTIRVSSGMNLKDVPYFDIDNHVVWGATAIILSEFRELLS</sequence>
<evidence type="ECO:0000313" key="8">
    <source>
        <dbReference type="EMBL" id="MBC9813789.1"/>
    </source>
</evidence>
<keyword evidence="5" id="KW-0460">Magnesium</keyword>
<comment type="caution">
    <text evidence="8">The sequence shown here is derived from an EMBL/GenBank/DDBJ whole genome shotgun (WGS) entry which is preliminary data.</text>
</comment>
<evidence type="ECO:0000256" key="2">
    <source>
        <dbReference type="ARBA" id="ARBA00001946"/>
    </source>
</evidence>
<dbReference type="RefSeq" id="WP_216714755.1">
    <property type="nucleotide sequence ID" value="NZ_JACVEL010000015.1"/>
</dbReference>
<dbReference type="Proteomes" id="UP000652681">
    <property type="component" value="Unassembled WGS sequence"/>
</dbReference>
<keyword evidence="3" id="KW-0479">Metal-binding</keyword>
<dbReference type="CDD" id="cd03426">
    <property type="entry name" value="NUDIX_CoAse_Nudt7"/>
    <property type="match status" value="1"/>
</dbReference>
<organism evidence="8 9">
    <name type="scientific">Taishania pollutisoli</name>
    <dbReference type="NCBI Taxonomy" id="2766479"/>
    <lineage>
        <taxon>Bacteria</taxon>
        <taxon>Pseudomonadati</taxon>
        <taxon>Bacteroidota</taxon>
        <taxon>Flavobacteriia</taxon>
        <taxon>Flavobacteriales</taxon>
        <taxon>Crocinitomicaceae</taxon>
        <taxon>Taishania</taxon>
    </lineage>
</organism>
<accession>A0A8J6P813</accession>
<dbReference type="PANTHER" id="PTHR12992:SF11">
    <property type="entry name" value="MITOCHONDRIAL COENZYME A DIPHOSPHATASE NUDT8"/>
    <property type="match status" value="1"/>
</dbReference>
<keyword evidence="4" id="KW-0378">Hydrolase</keyword>
<dbReference type="GO" id="GO:0010945">
    <property type="term" value="F:coenzyme A diphosphatase activity"/>
    <property type="evidence" value="ECO:0007669"/>
    <property type="project" value="InterPro"/>
</dbReference>
<dbReference type="InterPro" id="IPR045121">
    <property type="entry name" value="CoAse"/>
</dbReference>
<evidence type="ECO:0000256" key="3">
    <source>
        <dbReference type="ARBA" id="ARBA00022723"/>
    </source>
</evidence>
<dbReference type="Gene3D" id="3.90.79.10">
    <property type="entry name" value="Nucleoside Triphosphate Pyrophosphohydrolase"/>
    <property type="match status" value="1"/>
</dbReference>
<evidence type="ECO:0000259" key="7">
    <source>
        <dbReference type="PROSITE" id="PS51462"/>
    </source>
</evidence>
<dbReference type="EMBL" id="JACVEL010000015">
    <property type="protein sequence ID" value="MBC9813789.1"/>
    <property type="molecule type" value="Genomic_DNA"/>
</dbReference>
<reference evidence="8" key="1">
    <citation type="submission" date="2020-09" db="EMBL/GenBank/DDBJ databases">
        <title>Taishania pollutisoli gen. nov., sp. nov., Isolated from Tetrabromobisphenol A-Contaminated Soil.</title>
        <authorList>
            <person name="Chen Q."/>
        </authorList>
    </citation>
    <scope>NUCLEOTIDE SEQUENCE</scope>
    <source>
        <strain evidence="8">CZZ-1</strain>
    </source>
</reference>
<evidence type="ECO:0000256" key="5">
    <source>
        <dbReference type="ARBA" id="ARBA00022842"/>
    </source>
</evidence>
<dbReference type="GO" id="GO:0046872">
    <property type="term" value="F:metal ion binding"/>
    <property type="evidence" value="ECO:0007669"/>
    <property type="project" value="UniProtKB-KW"/>
</dbReference>
<feature type="domain" description="Nudix hydrolase" evidence="7">
    <location>
        <begin position="44"/>
        <end position="180"/>
    </location>
</feature>
<comment type="cofactor">
    <cofactor evidence="2">
        <name>Mg(2+)</name>
        <dbReference type="ChEBI" id="CHEBI:18420"/>
    </cofactor>
</comment>
<dbReference type="SUPFAM" id="SSF55811">
    <property type="entry name" value="Nudix"/>
    <property type="match status" value="1"/>
</dbReference>